<keyword evidence="4" id="KW-1185">Reference proteome</keyword>
<keyword evidence="1" id="KW-0793">Thylakoid</keyword>
<protein>
    <submittedName>
        <fullName evidence="3">Uncharacterized protein</fullName>
    </submittedName>
</protein>
<evidence type="ECO:0000256" key="2">
    <source>
        <dbReference type="SAM" id="MobiDB-lite"/>
    </source>
</evidence>
<feature type="region of interest" description="Disordered" evidence="2">
    <location>
        <begin position="1"/>
        <end position="82"/>
    </location>
</feature>
<dbReference type="Gene3D" id="1.20.120.290">
    <property type="entry name" value="Oxygen-evolving enhancer protein 3 (PsbQ), four-helix up-down bundle"/>
    <property type="match status" value="1"/>
</dbReference>
<dbReference type="EMBL" id="CAJHUC010001945">
    <property type="protein sequence ID" value="CAD7702780.1"/>
    <property type="molecule type" value="Genomic_DNA"/>
</dbReference>
<evidence type="ECO:0000313" key="3">
    <source>
        <dbReference type="EMBL" id="CAD7702780.1"/>
    </source>
</evidence>
<evidence type="ECO:0000256" key="1">
    <source>
        <dbReference type="ARBA" id="ARBA00023078"/>
    </source>
</evidence>
<proteinExistence type="predicted"/>
<organism evidence="3 4">
    <name type="scientific">Ostreobium quekettii</name>
    <dbReference type="NCBI Taxonomy" id="121088"/>
    <lineage>
        <taxon>Eukaryota</taxon>
        <taxon>Viridiplantae</taxon>
        <taxon>Chlorophyta</taxon>
        <taxon>core chlorophytes</taxon>
        <taxon>Ulvophyceae</taxon>
        <taxon>TCBD clade</taxon>
        <taxon>Bryopsidales</taxon>
        <taxon>Ostreobineae</taxon>
        <taxon>Ostreobiaceae</taxon>
        <taxon>Ostreobium</taxon>
    </lineage>
</organism>
<evidence type="ECO:0000313" key="4">
    <source>
        <dbReference type="Proteomes" id="UP000708148"/>
    </source>
</evidence>
<feature type="compositionally biased region" description="Pro residues" evidence="2">
    <location>
        <begin position="1"/>
        <end position="10"/>
    </location>
</feature>
<feature type="compositionally biased region" description="Polar residues" evidence="2">
    <location>
        <begin position="65"/>
        <end position="74"/>
    </location>
</feature>
<feature type="region of interest" description="Disordered" evidence="2">
    <location>
        <begin position="103"/>
        <end position="133"/>
    </location>
</feature>
<reference evidence="3" key="1">
    <citation type="submission" date="2020-12" db="EMBL/GenBank/DDBJ databases">
        <authorList>
            <person name="Iha C."/>
        </authorList>
    </citation>
    <scope>NUCLEOTIDE SEQUENCE</scope>
</reference>
<name>A0A8S1J9F1_9CHLO</name>
<gene>
    <name evidence="3" type="ORF">OSTQU699_LOCUS8137</name>
</gene>
<dbReference type="OrthoDB" id="2017163at2759"/>
<sequence>MSAPHRPPLPDAQHPITAIQCPPIPTRIGNASLRRSRCDGRMFGHHRGAPKAAEGDDGGMGGSGKASQFENTPGSKGDLGMGEDVLGRLRVAEEEAAKLRKELAAVRGEKDSKEAAGPTGSTQGEARKRRGAPELVYDAERPNWFSETDMEFLVGSNANETNSSYNLSVEEQDVIKRRLLLAGGLTAVVAAAALIPPDLIQFKPSGPLSSYILPLLRSRALLGEAQEYIGNADWQQVRLILDRIKGPPNNTKENLFAASSLLDSRATQQRAEQLAKDFLDNLEAIDYNKYFEDRSRSPDQGGAAQQRFVNFSLQALKATTSNLDAFLRLMPSTALEEARQELESVYN</sequence>
<dbReference type="Proteomes" id="UP000708148">
    <property type="component" value="Unassembled WGS sequence"/>
</dbReference>
<accession>A0A8S1J9F1</accession>
<dbReference type="AlphaFoldDB" id="A0A8S1J9F1"/>
<comment type="caution">
    <text evidence="3">The sequence shown here is derived from an EMBL/GenBank/DDBJ whole genome shotgun (WGS) entry which is preliminary data.</text>
</comment>
<feature type="compositionally biased region" description="Basic and acidic residues" evidence="2">
    <location>
        <begin position="103"/>
        <end position="114"/>
    </location>
</feature>
<dbReference type="InterPro" id="IPR023222">
    <property type="entry name" value="PsbQ-like_dom_sf"/>
</dbReference>